<dbReference type="Proteomes" id="UP000256869">
    <property type="component" value="Unassembled WGS sequence"/>
</dbReference>
<gene>
    <name evidence="4" type="ORF">DFP95_1034</name>
</gene>
<dbReference type="SUPFAM" id="SSF55874">
    <property type="entry name" value="ATPase domain of HSP90 chaperone/DNA topoisomerase II/histidine kinase"/>
    <property type="match status" value="1"/>
</dbReference>
<keyword evidence="1" id="KW-1133">Transmembrane helix</keyword>
<evidence type="ECO:0000259" key="3">
    <source>
        <dbReference type="Pfam" id="PF06580"/>
    </source>
</evidence>
<keyword evidence="4" id="KW-0418">Kinase</keyword>
<proteinExistence type="predicted"/>
<name>A0A3D9IPV9_9BACL</name>
<protein>
    <submittedName>
        <fullName evidence="4">Two-component system sensor histidine kinase YesM</fullName>
    </submittedName>
</protein>
<dbReference type="InterPro" id="IPR050640">
    <property type="entry name" value="Bact_2-comp_sensor_kinase"/>
</dbReference>
<organism evidence="4 5">
    <name type="scientific">Cohnella lupini</name>
    <dbReference type="NCBI Taxonomy" id="1294267"/>
    <lineage>
        <taxon>Bacteria</taxon>
        <taxon>Bacillati</taxon>
        <taxon>Bacillota</taxon>
        <taxon>Bacilli</taxon>
        <taxon>Bacillales</taxon>
        <taxon>Paenibacillaceae</taxon>
        <taxon>Cohnella</taxon>
    </lineage>
</organism>
<evidence type="ECO:0000313" key="5">
    <source>
        <dbReference type="Proteomes" id="UP000256869"/>
    </source>
</evidence>
<keyword evidence="1" id="KW-0472">Membrane</keyword>
<reference evidence="4 5" key="1">
    <citation type="submission" date="2018-07" db="EMBL/GenBank/DDBJ databases">
        <title>Genomic Encyclopedia of Type Strains, Phase III (KMG-III): the genomes of soil and plant-associated and newly described type strains.</title>
        <authorList>
            <person name="Whitman W."/>
        </authorList>
    </citation>
    <scope>NUCLEOTIDE SEQUENCE [LARGE SCALE GENOMIC DNA]</scope>
    <source>
        <strain evidence="4 5">CECT 8236</strain>
    </source>
</reference>
<keyword evidence="4" id="KW-0808">Transferase</keyword>
<dbReference type="PANTHER" id="PTHR34220:SF7">
    <property type="entry name" value="SENSOR HISTIDINE KINASE YPDA"/>
    <property type="match status" value="1"/>
</dbReference>
<accession>A0A3D9IPV9</accession>
<feature type="domain" description="Histidine kinase/HSP90-like ATPase" evidence="2">
    <location>
        <begin position="461"/>
        <end position="561"/>
    </location>
</feature>
<keyword evidence="1" id="KW-0812">Transmembrane</keyword>
<dbReference type="PANTHER" id="PTHR34220">
    <property type="entry name" value="SENSOR HISTIDINE KINASE YPDA"/>
    <property type="match status" value="1"/>
</dbReference>
<dbReference type="InterPro" id="IPR010559">
    <property type="entry name" value="Sig_transdc_His_kin_internal"/>
</dbReference>
<keyword evidence="5" id="KW-1185">Reference proteome</keyword>
<evidence type="ECO:0000256" key="1">
    <source>
        <dbReference type="SAM" id="Phobius"/>
    </source>
</evidence>
<comment type="caution">
    <text evidence="4">The sequence shown here is derived from an EMBL/GenBank/DDBJ whole genome shotgun (WGS) entry which is preliminary data.</text>
</comment>
<evidence type="ECO:0000259" key="2">
    <source>
        <dbReference type="Pfam" id="PF02518"/>
    </source>
</evidence>
<dbReference type="AlphaFoldDB" id="A0A3D9IPV9"/>
<dbReference type="Gene3D" id="3.30.565.10">
    <property type="entry name" value="Histidine kinase-like ATPase, C-terminal domain"/>
    <property type="match status" value="1"/>
</dbReference>
<dbReference type="EMBL" id="QRDY01000003">
    <property type="protein sequence ID" value="RED63765.1"/>
    <property type="molecule type" value="Genomic_DNA"/>
</dbReference>
<dbReference type="InterPro" id="IPR036890">
    <property type="entry name" value="HATPase_C_sf"/>
</dbReference>
<dbReference type="InterPro" id="IPR003594">
    <property type="entry name" value="HATPase_dom"/>
</dbReference>
<feature type="transmembrane region" description="Helical" evidence="1">
    <location>
        <begin position="273"/>
        <end position="297"/>
    </location>
</feature>
<sequence length="564" mass="64440">MFIIGPFLVVGWISAFKASDSMKDEVGRTTLQLVNQNHVTLEKTLSSVNDKTVTLLDNHFFSDTEQYGFWTNIESLGQIREADAILERWSSDGTEYSLYMRNMEGKSTPFDLSNKAKRFKYFSEDSVGLPEWAEHSMREGGGGTLRLIESDGGLPTVSFIRSILNPKEYDESIGFLVVSKLEVLLTRDLVSVQLSDNAGIYLFNDQDELLMKVGSHEPQMVGIPEDAKKEMTGYYYANEGGQKWLYAFSHRSAFNTRLVYKIPQESITGNQSVFQWTIMIVSAIYLAFVLFFVLYLLRMIVKPLTRLVAITKIYEPGKKLDMNDELLRADEFGILYGAFLKMTTRLDHSFEENYVMKIKQKENELATLHSQITPHLLYNTLDSIYWYALDSGNKDVGDMVKDLSKLLRIGLSKGKTLITIEEEIEHVQAYSRLQMKRYPNTFEVHWDIDESVKAYMTPKVILQPLVENAIFHSVSSMDGEGTIWIRVRREGEEIRMSVEDNGFLPVDMARLDHIVKGETSDKGYGIRNVHQRVQLHFGESYGLRYEKREGGGISAIIQIPASIK</sequence>
<dbReference type="Gene3D" id="6.10.340.10">
    <property type="match status" value="1"/>
</dbReference>
<dbReference type="Pfam" id="PF02518">
    <property type="entry name" value="HATPase_c"/>
    <property type="match status" value="1"/>
</dbReference>
<dbReference type="GO" id="GO:0000155">
    <property type="term" value="F:phosphorelay sensor kinase activity"/>
    <property type="evidence" value="ECO:0007669"/>
    <property type="project" value="InterPro"/>
</dbReference>
<evidence type="ECO:0000313" key="4">
    <source>
        <dbReference type="EMBL" id="RED63765.1"/>
    </source>
</evidence>
<dbReference type="GO" id="GO:0016020">
    <property type="term" value="C:membrane"/>
    <property type="evidence" value="ECO:0007669"/>
    <property type="project" value="InterPro"/>
</dbReference>
<dbReference type="Pfam" id="PF06580">
    <property type="entry name" value="His_kinase"/>
    <property type="match status" value="1"/>
</dbReference>
<dbReference type="OrthoDB" id="2641683at2"/>
<feature type="domain" description="Signal transduction histidine kinase internal region" evidence="3">
    <location>
        <begin position="364"/>
        <end position="441"/>
    </location>
</feature>